<evidence type="ECO:0000256" key="2">
    <source>
        <dbReference type="ARBA" id="ARBA00022670"/>
    </source>
</evidence>
<keyword evidence="2" id="KW-0645">Protease</keyword>
<evidence type="ECO:0000256" key="3">
    <source>
        <dbReference type="ARBA" id="ARBA00022825"/>
    </source>
</evidence>
<dbReference type="PANTHER" id="PTHR30237">
    <property type="entry name" value="MURAMOYLTETRAPEPTIDE CARBOXYPEPTIDASE"/>
    <property type="match status" value="1"/>
</dbReference>
<feature type="domain" description="LD-carboxypeptidase C-terminal" evidence="4">
    <location>
        <begin position="43"/>
        <end position="165"/>
    </location>
</feature>
<dbReference type="InterPro" id="IPR027461">
    <property type="entry name" value="Carboxypeptidase_A_C_sf"/>
</dbReference>
<proteinExistence type="predicted"/>
<dbReference type="Proteomes" id="UP000188184">
    <property type="component" value="Plasmid unnamed2"/>
</dbReference>
<keyword evidence="6" id="KW-1185">Reference proteome</keyword>
<keyword evidence="5" id="KW-0614">Plasmid</keyword>
<dbReference type="GO" id="GO:0006508">
    <property type="term" value="P:proteolysis"/>
    <property type="evidence" value="ECO:0007669"/>
    <property type="project" value="UniProtKB-KW"/>
</dbReference>
<evidence type="ECO:0000256" key="1">
    <source>
        <dbReference type="ARBA" id="ARBA00022645"/>
    </source>
</evidence>
<dbReference type="Gene3D" id="3.50.30.60">
    <property type="entry name" value="LD-carboxypeptidase A C-terminal domain-like"/>
    <property type="match status" value="1"/>
</dbReference>
<protein>
    <recommendedName>
        <fullName evidence="4">LD-carboxypeptidase C-terminal domain-containing protein</fullName>
    </recommendedName>
</protein>
<keyword evidence="3" id="KW-0378">Hydrolase</keyword>
<dbReference type="PANTHER" id="PTHR30237:SF2">
    <property type="entry name" value="MUREIN TETRAPEPTIDE CARBOXYPEPTIDASE"/>
    <property type="match status" value="1"/>
</dbReference>
<dbReference type="InterPro" id="IPR003507">
    <property type="entry name" value="S66_fam"/>
</dbReference>
<dbReference type="InterPro" id="IPR040921">
    <property type="entry name" value="Peptidase_S66C"/>
</dbReference>
<accession>A0A1Q2L626</accession>
<dbReference type="RefSeq" id="WP_232336897.1">
    <property type="nucleotide sequence ID" value="NZ_CP019642.1"/>
</dbReference>
<reference evidence="5 6" key="1">
    <citation type="submission" date="2017-02" db="EMBL/GenBank/DDBJ databases">
        <title>The complete genomic sequence of a novel cold adapted crude oil-degrading bacterium Planococcus qaidamina Y42.</title>
        <authorList>
            <person name="Yang R."/>
        </authorList>
    </citation>
    <scope>NUCLEOTIDE SEQUENCE [LARGE SCALE GENOMIC DNA]</scope>
    <source>
        <strain evidence="5 6">Y42</strain>
        <plasmid evidence="5 6">unnamed2</plasmid>
    </source>
</reference>
<dbReference type="GO" id="GO:0004180">
    <property type="term" value="F:carboxypeptidase activity"/>
    <property type="evidence" value="ECO:0007669"/>
    <property type="project" value="UniProtKB-KW"/>
</dbReference>
<keyword evidence="1" id="KW-0121">Carboxypeptidase</keyword>
<dbReference type="GO" id="GO:0008236">
    <property type="term" value="F:serine-type peptidase activity"/>
    <property type="evidence" value="ECO:0007669"/>
    <property type="project" value="UniProtKB-KW"/>
</dbReference>
<organism evidence="5 6">
    <name type="scientific">Planococcus lenghuensis</name>
    <dbReference type="NCBI Taxonomy" id="2213202"/>
    <lineage>
        <taxon>Bacteria</taxon>
        <taxon>Bacillati</taxon>
        <taxon>Bacillota</taxon>
        <taxon>Bacilli</taxon>
        <taxon>Bacillales</taxon>
        <taxon>Caryophanaceae</taxon>
        <taxon>Planococcus</taxon>
    </lineage>
</organism>
<keyword evidence="3" id="KW-0720">Serine protease</keyword>
<dbReference type="SUPFAM" id="SSF141986">
    <property type="entry name" value="LD-carboxypeptidase A C-terminal domain-like"/>
    <property type="match status" value="1"/>
</dbReference>
<name>A0A1Q2L626_9BACL</name>
<evidence type="ECO:0000259" key="4">
    <source>
        <dbReference type="Pfam" id="PF17676"/>
    </source>
</evidence>
<geneLocation type="plasmid" evidence="5 6">
    <name>unnamed2</name>
</geneLocation>
<sequence>MQHSSACYQSSWEKVYKNPATGFYFDSKTEWKSLHGRTETEFSGRLLGGCISTLRTLIGTPFDQVNKFASDYAAEEGIVWYLESVNLDAINIYRSLWQMKQAGWFKHTKGVLIGRPSRYKANEDFFLTDALTDIFGPEEIPVIYDVDIGHAPPQNIVVNGAHAKVAYSNAKGSIQMTYD</sequence>
<dbReference type="EMBL" id="CP019642">
    <property type="protein sequence ID" value="AQQ55547.1"/>
    <property type="molecule type" value="Genomic_DNA"/>
</dbReference>
<evidence type="ECO:0000313" key="6">
    <source>
        <dbReference type="Proteomes" id="UP000188184"/>
    </source>
</evidence>
<evidence type="ECO:0000313" key="5">
    <source>
        <dbReference type="EMBL" id="AQQ55547.1"/>
    </source>
</evidence>
<gene>
    <name evidence="5" type="ORF">B0X71_20445</name>
</gene>
<dbReference type="KEGG" id="pmar:B0X71_20445"/>
<dbReference type="Pfam" id="PF17676">
    <property type="entry name" value="Peptidase_S66C"/>
    <property type="match status" value="1"/>
</dbReference>
<dbReference type="AlphaFoldDB" id="A0A1Q2L626"/>